<dbReference type="EMBL" id="BAAAEW010000014">
    <property type="protein sequence ID" value="GAA0751543.1"/>
    <property type="molecule type" value="Genomic_DNA"/>
</dbReference>
<accession>A0ABP3V846</accession>
<protein>
    <submittedName>
        <fullName evidence="1">Nodulation protein NoeA</fullName>
    </submittedName>
</protein>
<evidence type="ECO:0000313" key="2">
    <source>
        <dbReference type="Proteomes" id="UP001500279"/>
    </source>
</evidence>
<dbReference type="RefSeq" id="WP_141284175.1">
    <property type="nucleotide sequence ID" value="NZ_BAAAEW010000014.1"/>
</dbReference>
<sequence length="475" mass="52506">MTDAQATTRRHPASFRDPAGFVLESDGRLLRAVHPDAIGDMRMLFDSGLYDELVAAGLLVAHCGVAELPPSLPKDWAAWEAERLPIISYPSEWIDAQLHAASLLTLEVLRRALRHGMTLKDASAFNVQFRGSQPVFIDLLSFTRLPNDGRWLGYRQFCEHFLGPLAVYFHLPSLRMLQGTNLEGMPLAVCSAMLPARTWMKPGLALHLHLHARAARRASRAATETLDRSAHAMPPEQAPQFGLRLVDSLEAAIRGLVPRTKAASEWSDYRNHNTYTESEARSKLAFVLEAVDRARPTRAIDLGANDGHYAHELASRNVACTAVELDAACAEGIYERSLAAPHAALLNTVRVDLTNPTPSHGWAGQERASFSQRMQCDLSLSLALIHHLSISRQVPFDAIAAYLAELSPHAVVEYIPPDDPMARQLLAARSGITASYLRTLSEDAFRAAFDPHFECLAFSDPLAGGRRLHHFMRRT</sequence>
<proteinExistence type="predicted"/>
<name>A0ABP3V846_9BURK</name>
<keyword evidence="2" id="KW-1185">Reference proteome</keyword>
<dbReference type="InterPro" id="IPR029063">
    <property type="entry name" value="SAM-dependent_MTases_sf"/>
</dbReference>
<dbReference type="Proteomes" id="UP001500279">
    <property type="component" value="Unassembled WGS sequence"/>
</dbReference>
<dbReference type="SUPFAM" id="SSF53335">
    <property type="entry name" value="S-adenosyl-L-methionine-dependent methyltransferases"/>
    <property type="match status" value="1"/>
</dbReference>
<dbReference type="Gene3D" id="3.40.50.150">
    <property type="entry name" value="Vaccinia Virus protein VP39"/>
    <property type="match status" value="1"/>
</dbReference>
<evidence type="ECO:0000313" key="1">
    <source>
        <dbReference type="EMBL" id="GAA0751543.1"/>
    </source>
</evidence>
<gene>
    <name evidence="1" type="primary">noeA</name>
    <name evidence="1" type="ORF">GCM10009107_24390</name>
</gene>
<comment type="caution">
    <text evidence="1">The sequence shown here is derived from an EMBL/GenBank/DDBJ whole genome shotgun (WGS) entry which is preliminary data.</text>
</comment>
<reference evidence="2" key="1">
    <citation type="journal article" date="2019" name="Int. J. Syst. Evol. Microbiol.">
        <title>The Global Catalogue of Microorganisms (GCM) 10K type strain sequencing project: providing services to taxonomists for standard genome sequencing and annotation.</title>
        <authorList>
            <consortium name="The Broad Institute Genomics Platform"/>
            <consortium name="The Broad Institute Genome Sequencing Center for Infectious Disease"/>
            <person name="Wu L."/>
            <person name="Ma J."/>
        </authorList>
    </citation>
    <scope>NUCLEOTIDE SEQUENCE [LARGE SCALE GENOMIC DNA]</scope>
    <source>
        <strain evidence="2">JCM 15503</strain>
    </source>
</reference>
<organism evidence="1 2">
    <name type="scientific">Ideonella azotifigens</name>
    <dbReference type="NCBI Taxonomy" id="513160"/>
    <lineage>
        <taxon>Bacteria</taxon>
        <taxon>Pseudomonadati</taxon>
        <taxon>Pseudomonadota</taxon>
        <taxon>Betaproteobacteria</taxon>
        <taxon>Burkholderiales</taxon>
        <taxon>Sphaerotilaceae</taxon>
        <taxon>Ideonella</taxon>
    </lineage>
</organism>